<dbReference type="Proteomes" id="UP000800094">
    <property type="component" value="Unassembled WGS sequence"/>
</dbReference>
<dbReference type="AlphaFoldDB" id="A0A6A6HSD5"/>
<keyword evidence="2" id="KW-0539">Nucleus</keyword>
<reference evidence="5" key="1">
    <citation type="journal article" date="2020" name="Stud. Mycol.">
        <title>101 Dothideomycetes genomes: a test case for predicting lifestyles and emergence of pathogens.</title>
        <authorList>
            <person name="Haridas S."/>
            <person name="Albert R."/>
            <person name="Binder M."/>
            <person name="Bloem J."/>
            <person name="Labutti K."/>
            <person name="Salamov A."/>
            <person name="Andreopoulos B."/>
            <person name="Baker S."/>
            <person name="Barry K."/>
            <person name="Bills G."/>
            <person name="Bluhm B."/>
            <person name="Cannon C."/>
            <person name="Castanera R."/>
            <person name="Culley D."/>
            <person name="Daum C."/>
            <person name="Ezra D."/>
            <person name="Gonzalez J."/>
            <person name="Henrissat B."/>
            <person name="Kuo A."/>
            <person name="Liang C."/>
            <person name="Lipzen A."/>
            <person name="Lutzoni F."/>
            <person name="Magnuson J."/>
            <person name="Mondo S."/>
            <person name="Nolan M."/>
            <person name="Ohm R."/>
            <person name="Pangilinan J."/>
            <person name="Park H.-J."/>
            <person name="Ramirez L."/>
            <person name="Alfaro M."/>
            <person name="Sun H."/>
            <person name="Tritt A."/>
            <person name="Yoshinaga Y."/>
            <person name="Zwiers L.-H."/>
            <person name="Turgeon B."/>
            <person name="Goodwin S."/>
            <person name="Spatafora J."/>
            <person name="Crous P."/>
            <person name="Grigoriev I."/>
        </authorList>
    </citation>
    <scope>NUCLEOTIDE SEQUENCE</scope>
    <source>
        <strain evidence="5">CBS 122368</strain>
    </source>
</reference>
<organism evidence="5 6">
    <name type="scientific">Trematosphaeria pertusa</name>
    <dbReference type="NCBI Taxonomy" id="390896"/>
    <lineage>
        <taxon>Eukaryota</taxon>
        <taxon>Fungi</taxon>
        <taxon>Dikarya</taxon>
        <taxon>Ascomycota</taxon>
        <taxon>Pezizomycotina</taxon>
        <taxon>Dothideomycetes</taxon>
        <taxon>Pleosporomycetidae</taxon>
        <taxon>Pleosporales</taxon>
        <taxon>Massarineae</taxon>
        <taxon>Trematosphaeriaceae</taxon>
        <taxon>Trematosphaeria</taxon>
    </lineage>
</organism>
<dbReference type="RefSeq" id="XP_033675726.1">
    <property type="nucleotide sequence ID" value="XM_033832387.1"/>
</dbReference>
<feature type="compositionally biased region" description="Basic and acidic residues" evidence="3">
    <location>
        <begin position="189"/>
        <end position="200"/>
    </location>
</feature>
<feature type="compositionally biased region" description="Polar residues" evidence="3">
    <location>
        <begin position="411"/>
        <end position="432"/>
    </location>
</feature>
<evidence type="ECO:0000256" key="3">
    <source>
        <dbReference type="SAM" id="MobiDB-lite"/>
    </source>
</evidence>
<dbReference type="PANTHER" id="PTHR12765">
    <property type="entry name" value="RED PROTEIN IK FACTOR CYTOKINE IK"/>
    <property type="match status" value="1"/>
</dbReference>
<feature type="region of interest" description="Disordered" evidence="3">
    <location>
        <begin position="273"/>
        <end position="469"/>
    </location>
</feature>
<name>A0A6A6HSD5_9PLEO</name>
<keyword evidence="6" id="KW-1185">Reference proteome</keyword>
<dbReference type="Pfam" id="PF07808">
    <property type="entry name" value="RED_N"/>
    <property type="match status" value="1"/>
</dbReference>
<evidence type="ECO:0000259" key="4">
    <source>
        <dbReference type="Pfam" id="PF07808"/>
    </source>
</evidence>
<feature type="compositionally biased region" description="Acidic residues" evidence="3">
    <location>
        <begin position="337"/>
        <end position="348"/>
    </location>
</feature>
<dbReference type="OrthoDB" id="3366823at2759"/>
<feature type="compositionally biased region" description="Basic and acidic residues" evidence="3">
    <location>
        <begin position="458"/>
        <end position="469"/>
    </location>
</feature>
<evidence type="ECO:0000313" key="6">
    <source>
        <dbReference type="Proteomes" id="UP000800094"/>
    </source>
</evidence>
<protein>
    <recommendedName>
        <fullName evidence="4">RED-like N-terminal domain-containing protein</fullName>
    </recommendedName>
</protein>
<comment type="subcellular location">
    <subcellularLocation>
        <location evidence="1">Nucleus</location>
    </subcellularLocation>
</comment>
<feature type="compositionally biased region" description="Basic and acidic residues" evidence="3">
    <location>
        <begin position="366"/>
        <end position="391"/>
    </location>
</feature>
<dbReference type="InterPro" id="IPR012916">
    <property type="entry name" value="RED_N"/>
</dbReference>
<feature type="region of interest" description="Disordered" evidence="3">
    <location>
        <begin position="1"/>
        <end position="51"/>
    </location>
</feature>
<dbReference type="GeneID" id="54585717"/>
<gene>
    <name evidence="5" type="ORF">BU26DRAFT_556525</name>
</gene>
<feature type="compositionally biased region" description="Basic and acidic residues" evidence="3">
    <location>
        <begin position="284"/>
        <end position="302"/>
    </location>
</feature>
<evidence type="ECO:0000313" key="5">
    <source>
        <dbReference type="EMBL" id="KAF2240722.1"/>
    </source>
</evidence>
<feature type="region of interest" description="Disordered" evidence="3">
    <location>
        <begin position="485"/>
        <end position="558"/>
    </location>
</feature>
<dbReference type="InterPro" id="IPR039896">
    <property type="entry name" value="Red-like"/>
</dbReference>
<accession>A0A6A6HSD5</accession>
<feature type="region of interest" description="Disordered" evidence="3">
    <location>
        <begin position="64"/>
        <end position="85"/>
    </location>
</feature>
<evidence type="ECO:0000256" key="1">
    <source>
        <dbReference type="ARBA" id="ARBA00004123"/>
    </source>
</evidence>
<dbReference type="EMBL" id="ML987215">
    <property type="protein sequence ID" value="KAF2240722.1"/>
    <property type="molecule type" value="Genomic_DNA"/>
</dbReference>
<sequence length="558" mass="62123">MNNQQFRRLVLDTPRQENGGASKSPGVRTPAAVLGARKHASIPMTPRQVGRSAIQADFARQLADRNARAKPQKTFRSAAPKGTKLAAGYTDRTKDRIDEEEDEMAQRIKNLEEAMNLGEIDRPMFEKLVQEITGGDITSTHLVKGLDRKLLERVRKGEDVFGGSSREKEGDEPDVEDEFDELAEQEIGPIERQKMEKKGEMAPPKPVTGVKRSRNDLLAELKRQREEAAAAAAAEHEKKYPSLGAGFRKVNAPGTSRIEVDVKGREVLVVTDADGKEKRKIRKQKVEEPPPDICHDLDDENKLINVHNLPPPKPTEESEDEDIFEGVGSNYNPLANLDDDDESSEEEEGEKKPSEIAEPEADAEDSEQRQTREPEASESREEVANDQESTRRSSQPSTATERPPSKRDYFKNTSRTFAPNDTTTPAGSSTADATVRAALQKVRTLDPNSTLFNDPDSQEARLKKRAAELAARDRDMEDLDMGFGASRFDDAEEMEREGEKVKFSEWRGLGAEEDEEEGPEGRAGKKRKRGPKKKKGDKNSASDVLQAMARQKEKKALG</sequence>
<feature type="compositionally biased region" description="Acidic residues" evidence="3">
    <location>
        <begin position="170"/>
        <end position="184"/>
    </location>
</feature>
<feature type="domain" description="RED-like N-terminal" evidence="4">
    <location>
        <begin position="81"/>
        <end position="198"/>
    </location>
</feature>
<proteinExistence type="predicted"/>
<feature type="compositionally biased region" description="Basic residues" evidence="3">
    <location>
        <begin position="524"/>
        <end position="536"/>
    </location>
</feature>
<feature type="region of interest" description="Disordered" evidence="3">
    <location>
        <begin position="159"/>
        <end position="214"/>
    </location>
</feature>
<dbReference type="GO" id="GO:0005634">
    <property type="term" value="C:nucleus"/>
    <property type="evidence" value="ECO:0007669"/>
    <property type="project" value="UniProtKB-SubCell"/>
</dbReference>
<evidence type="ECO:0000256" key="2">
    <source>
        <dbReference type="ARBA" id="ARBA00023242"/>
    </source>
</evidence>
<feature type="compositionally biased region" description="Basic and acidic residues" evidence="3">
    <location>
        <begin position="159"/>
        <end position="169"/>
    </location>
</feature>